<accession>A0A850R4W4</accession>
<evidence type="ECO:0000256" key="1">
    <source>
        <dbReference type="SAM" id="SignalP"/>
    </source>
</evidence>
<evidence type="ECO:0000313" key="2">
    <source>
        <dbReference type="EMBL" id="NVZ09729.1"/>
    </source>
</evidence>
<comment type="caution">
    <text evidence="2">The sequence shown here is derived from an EMBL/GenBank/DDBJ whole genome shotgun (WGS) entry which is preliminary data.</text>
</comment>
<feature type="chain" id="PRO_5033042506" evidence="1">
    <location>
        <begin position="22"/>
        <end position="591"/>
    </location>
</feature>
<name>A0A850R4W4_9GAMM</name>
<protein>
    <submittedName>
        <fullName evidence="2">Uncharacterized protein</fullName>
    </submittedName>
</protein>
<organism evidence="2 3">
    <name type="scientific">Allochromatium humboldtianum</name>
    <dbReference type="NCBI Taxonomy" id="504901"/>
    <lineage>
        <taxon>Bacteria</taxon>
        <taxon>Pseudomonadati</taxon>
        <taxon>Pseudomonadota</taxon>
        <taxon>Gammaproteobacteria</taxon>
        <taxon>Chromatiales</taxon>
        <taxon>Chromatiaceae</taxon>
        <taxon>Allochromatium</taxon>
    </lineage>
</organism>
<feature type="signal peptide" evidence="1">
    <location>
        <begin position="1"/>
        <end position="21"/>
    </location>
</feature>
<dbReference type="AlphaFoldDB" id="A0A850R4W4"/>
<keyword evidence="3" id="KW-1185">Reference proteome</keyword>
<dbReference type="RefSeq" id="WP_176976481.1">
    <property type="nucleotide sequence ID" value="NZ_JABZEO010000006.1"/>
</dbReference>
<reference evidence="2 3" key="1">
    <citation type="submission" date="2020-06" db="EMBL/GenBank/DDBJ databases">
        <title>Whole-genome sequence of Allochromatium humboldtianum DSM 21881, type strain.</title>
        <authorList>
            <person name="Kyndt J.A."/>
            <person name="Meyer T.E."/>
        </authorList>
    </citation>
    <scope>NUCLEOTIDE SEQUENCE [LARGE SCALE GENOMIC DNA]</scope>
    <source>
        <strain evidence="2 3">DSM 21881</strain>
    </source>
</reference>
<dbReference type="EMBL" id="JABZEO010000006">
    <property type="protein sequence ID" value="NVZ09729.1"/>
    <property type="molecule type" value="Genomic_DNA"/>
</dbReference>
<dbReference type="Proteomes" id="UP000592294">
    <property type="component" value="Unassembled WGS sequence"/>
</dbReference>
<evidence type="ECO:0000313" key="3">
    <source>
        <dbReference type="Proteomes" id="UP000592294"/>
    </source>
</evidence>
<dbReference type="Gene3D" id="2.60.120.380">
    <property type="match status" value="1"/>
</dbReference>
<sequence>MKPLIHTVAGLALLLPIAVSAATLGGYPPEETCRADREASFASGYSQGYSAGESNGFQIGHQAGHEYGINTCVADPLQFGVNLSQVIPPAVYGETEPNDSFITADPLAQGVKFWGQLYELADQDWFYLETTAANQNILVTFSIPEWIKNVRNIDLVSEDEDENDAEVQSFAFDLLKGTPAVWNVSVRDAAGNVFANFNTDVMGGIPSFSFDPDGNVVFDAMTYSVTTGLAGTYYVVVKPVNAFLPTLERYTNAVHYPYAVSAVVQDSPLVNNQPIVGFYDAEVEPNNLPSQANPLANGVTMYGLVNLKFEDVNQGQWVQGEDDWFVYNSKGNELITISFCEKDRLLCESRSGTWYVEVLDYISAQQWERLTSNAESTASVNPLLAFNVDLRSLRTRVNPDYSLDRVYIPNELPVVYRLGLRDPGYYFLRVNHKRVFSSACDEHRFVRQDGEFLSGDEGVCSCANNDCRLPSGLCSDSEKNLDCINEIMDCNPDPDLGQEGCFVANGRNGRPRFPQNCVENANEEQGQVECETYMTLANCSCSIFSLEPYSLEDDYTIPYNFTWHGTQLPPSTIDTDAYEDYLNDRPNPYTP</sequence>
<keyword evidence="1" id="KW-0732">Signal</keyword>
<gene>
    <name evidence="2" type="ORF">HW932_10695</name>
</gene>
<proteinExistence type="predicted"/>